<comment type="caution">
    <text evidence="1">The sequence shown here is derived from an EMBL/GenBank/DDBJ whole genome shotgun (WGS) entry which is preliminary data.</text>
</comment>
<protein>
    <submittedName>
        <fullName evidence="1">Uncharacterized protein</fullName>
    </submittedName>
</protein>
<evidence type="ECO:0000313" key="1">
    <source>
        <dbReference type="EMBL" id="KAK2958854.1"/>
    </source>
</evidence>
<sequence>MEEETRALTTSNENALQDSFLSYDMNSELSSENKSTVFCSLVALVTQEYPFTNALQFRATEFLKLLEPDWTDEGLTDKHFTDLVPLSNGSPSGFIQGILTLVACPHSSIVAAALTTFRRIVEFSPDAVRLRFVEADLVSNLLASVQPHPQPISGSAKNIDLTIRIIVSSLYLSYSSCLRQLGITAAVDQYNHREMIFQKAVIPSTQYVTYLISNRFHIHEDLIRCFMNLLDALIPIGPSHRPTLEFVLASPIAMAFSSCLSVVESRQSIWKTLANIDDLLRELKTQDKKVIKSGQRMIQSLISEGIEDTLEQKLKHIKDGVYNIRIGVDCCSISRFLGSNVVMM</sequence>
<organism evidence="1 2">
    <name type="scientific">Blattamonas nauphoetae</name>
    <dbReference type="NCBI Taxonomy" id="2049346"/>
    <lineage>
        <taxon>Eukaryota</taxon>
        <taxon>Metamonada</taxon>
        <taxon>Preaxostyla</taxon>
        <taxon>Oxymonadida</taxon>
        <taxon>Blattamonas</taxon>
    </lineage>
</organism>
<name>A0ABQ9Y5A1_9EUKA</name>
<gene>
    <name evidence="1" type="ORF">BLNAU_6103</name>
</gene>
<dbReference type="EMBL" id="JARBJD010000034">
    <property type="protein sequence ID" value="KAK2958854.1"/>
    <property type="molecule type" value="Genomic_DNA"/>
</dbReference>
<proteinExistence type="predicted"/>
<keyword evidence="2" id="KW-1185">Reference proteome</keyword>
<evidence type="ECO:0000313" key="2">
    <source>
        <dbReference type="Proteomes" id="UP001281761"/>
    </source>
</evidence>
<reference evidence="1 2" key="1">
    <citation type="journal article" date="2022" name="bioRxiv">
        <title>Genomics of Preaxostyla Flagellates Illuminates Evolutionary Transitions and the Path Towards Mitochondrial Loss.</title>
        <authorList>
            <person name="Novak L.V.F."/>
            <person name="Treitli S.C."/>
            <person name="Pyrih J."/>
            <person name="Halakuc P."/>
            <person name="Pipaliya S.V."/>
            <person name="Vacek V."/>
            <person name="Brzon O."/>
            <person name="Soukal P."/>
            <person name="Eme L."/>
            <person name="Dacks J.B."/>
            <person name="Karnkowska A."/>
            <person name="Elias M."/>
            <person name="Hampl V."/>
        </authorList>
    </citation>
    <scope>NUCLEOTIDE SEQUENCE [LARGE SCALE GENOMIC DNA]</scope>
    <source>
        <strain evidence="1">NAU3</strain>
        <tissue evidence="1">Gut</tissue>
    </source>
</reference>
<dbReference type="Proteomes" id="UP001281761">
    <property type="component" value="Unassembled WGS sequence"/>
</dbReference>
<accession>A0ABQ9Y5A1</accession>